<evidence type="ECO:0000256" key="1">
    <source>
        <dbReference type="SAM" id="MobiDB-lite"/>
    </source>
</evidence>
<protein>
    <submittedName>
        <fullName evidence="2">Uncharacterized protein</fullName>
    </submittedName>
</protein>
<sequence>MFNESNGPVSASVVASSSGPVREGHIAILPPTLPQDGPCFFLLATRQDKGTSPLKTGEVSHPPSVCRPSSLVHSPGSPTSLPEDVGTHTNLASDANLLPGMVIPCTTLAPTSVEDAVIVRKSELLRAPGSVLVQEAVPRTLKASWSSVVKQQSPGGFSERKVLSSGASYKCPVEGKRLVNLLPSVLNIGPCSLKPVDLLVLPAARGPSGQSLSPPPALSKDVGSCISSSELGAPQIPSVSGNPDSYLLFPGKLEGSPSLSWADTVKKDDLSLNPPLKFYPPDKVDKGVASITPPVDVLTQAVVEPCIQELEDLVPAPCIGNAPVYAAMDSSISPAVGDGQENGDVDQLQPAADTLCDSHPLLLTLKPADEVCELVSSPGVVVAADAFDELKACLGQLDSVPDPRVFSVDNETQSLGVTIRETTELLVSLPFPAKAVSYMMEPHELEG</sequence>
<name>A0AAD3TIS4_NEPGR</name>
<evidence type="ECO:0000313" key="2">
    <source>
        <dbReference type="EMBL" id="GMH29936.1"/>
    </source>
</evidence>
<keyword evidence="3" id="KW-1185">Reference proteome</keyword>
<gene>
    <name evidence="2" type="ORF">Nepgr_031779</name>
</gene>
<dbReference type="EMBL" id="BSYO01000037">
    <property type="protein sequence ID" value="GMH29936.1"/>
    <property type="molecule type" value="Genomic_DNA"/>
</dbReference>
<dbReference type="Proteomes" id="UP001279734">
    <property type="component" value="Unassembled WGS sequence"/>
</dbReference>
<comment type="caution">
    <text evidence="2">The sequence shown here is derived from an EMBL/GenBank/DDBJ whole genome shotgun (WGS) entry which is preliminary data.</text>
</comment>
<evidence type="ECO:0000313" key="3">
    <source>
        <dbReference type="Proteomes" id="UP001279734"/>
    </source>
</evidence>
<organism evidence="2 3">
    <name type="scientific">Nepenthes gracilis</name>
    <name type="common">Slender pitcher plant</name>
    <dbReference type="NCBI Taxonomy" id="150966"/>
    <lineage>
        <taxon>Eukaryota</taxon>
        <taxon>Viridiplantae</taxon>
        <taxon>Streptophyta</taxon>
        <taxon>Embryophyta</taxon>
        <taxon>Tracheophyta</taxon>
        <taxon>Spermatophyta</taxon>
        <taxon>Magnoliopsida</taxon>
        <taxon>eudicotyledons</taxon>
        <taxon>Gunneridae</taxon>
        <taxon>Pentapetalae</taxon>
        <taxon>Caryophyllales</taxon>
        <taxon>Nepenthaceae</taxon>
        <taxon>Nepenthes</taxon>
    </lineage>
</organism>
<feature type="region of interest" description="Disordered" evidence="1">
    <location>
        <begin position="51"/>
        <end position="85"/>
    </location>
</feature>
<proteinExistence type="predicted"/>
<dbReference type="AlphaFoldDB" id="A0AAD3TIS4"/>
<accession>A0AAD3TIS4</accession>
<reference evidence="2" key="1">
    <citation type="submission" date="2023-05" db="EMBL/GenBank/DDBJ databases">
        <title>Nepenthes gracilis genome sequencing.</title>
        <authorList>
            <person name="Fukushima K."/>
        </authorList>
    </citation>
    <scope>NUCLEOTIDE SEQUENCE</scope>
    <source>
        <strain evidence="2">SING2019-196</strain>
    </source>
</reference>